<feature type="transmembrane region" description="Helical" evidence="2">
    <location>
        <begin position="26"/>
        <end position="46"/>
    </location>
</feature>
<organism evidence="3 4">
    <name type="scientific">Sphaerotilus montanus</name>
    <dbReference type="NCBI Taxonomy" id="522889"/>
    <lineage>
        <taxon>Bacteria</taxon>
        <taxon>Pseudomonadati</taxon>
        <taxon>Pseudomonadota</taxon>
        <taxon>Betaproteobacteria</taxon>
        <taxon>Burkholderiales</taxon>
        <taxon>Sphaerotilaceae</taxon>
        <taxon>Sphaerotilus</taxon>
    </lineage>
</organism>
<reference evidence="3 4" key="1">
    <citation type="submission" date="2020-07" db="EMBL/GenBank/DDBJ databases">
        <title>Genomic Encyclopedia of Archaeal and Bacterial Type Strains, Phase II (KMG-II): from individual species to whole genera.</title>
        <authorList>
            <person name="Goeker M."/>
        </authorList>
    </citation>
    <scope>NUCLEOTIDE SEQUENCE [LARGE SCALE GENOMIC DNA]</scope>
    <source>
        <strain evidence="3 4">DSM 21226</strain>
    </source>
</reference>
<keyword evidence="2" id="KW-0812">Transmembrane</keyword>
<dbReference type="RefSeq" id="WP_179634853.1">
    <property type="nucleotide sequence ID" value="NZ_CAXYYM010000065.1"/>
</dbReference>
<gene>
    <name evidence="3" type="ORF">BDD16_003160</name>
</gene>
<sequence length="82" mass="9536">MALVWLGVVGLLLKWLEIGPVAQWSWWTVLAPFGMAIVWWSVSDALGFTARARQKREDAHRDQRRRNTIDALGRKTPLPRRR</sequence>
<keyword evidence="2" id="KW-1133">Transmembrane helix</keyword>
<dbReference type="NCBIfam" id="TIGR04438">
    <property type="entry name" value="small_Trp_rich"/>
    <property type="match status" value="1"/>
</dbReference>
<evidence type="ECO:0000256" key="1">
    <source>
        <dbReference type="SAM" id="MobiDB-lite"/>
    </source>
</evidence>
<feature type="region of interest" description="Disordered" evidence="1">
    <location>
        <begin position="55"/>
        <end position="82"/>
    </location>
</feature>
<dbReference type="EMBL" id="JACCFH010000001">
    <property type="protein sequence ID" value="NYG34174.1"/>
    <property type="molecule type" value="Genomic_DNA"/>
</dbReference>
<protein>
    <submittedName>
        <fullName evidence="3">Small Trp-rich protein</fullName>
    </submittedName>
</protein>
<evidence type="ECO:0000256" key="2">
    <source>
        <dbReference type="SAM" id="Phobius"/>
    </source>
</evidence>
<accession>A0A7Y9R0P7</accession>
<dbReference type="InterPro" id="IPR031044">
    <property type="entry name" value="Small_Trp_rich"/>
</dbReference>
<comment type="caution">
    <text evidence="3">The sequence shown here is derived from an EMBL/GenBank/DDBJ whole genome shotgun (WGS) entry which is preliminary data.</text>
</comment>
<evidence type="ECO:0000313" key="3">
    <source>
        <dbReference type="EMBL" id="NYG34174.1"/>
    </source>
</evidence>
<evidence type="ECO:0000313" key="4">
    <source>
        <dbReference type="Proteomes" id="UP000518288"/>
    </source>
</evidence>
<proteinExistence type="predicted"/>
<keyword evidence="4" id="KW-1185">Reference proteome</keyword>
<feature type="compositionally biased region" description="Basic and acidic residues" evidence="1">
    <location>
        <begin position="55"/>
        <end position="68"/>
    </location>
</feature>
<keyword evidence="2" id="KW-0472">Membrane</keyword>
<dbReference type="AlphaFoldDB" id="A0A7Y9R0P7"/>
<dbReference type="Proteomes" id="UP000518288">
    <property type="component" value="Unassembled WGS sequence"/>
</dbReference>
<name>A0A7Y9R0P7_9BURK</name>